<accession>A0A7C1JP55</accession>
<evidence type="ECO:0000313" key="2">
    <source>
        <dbReference type="EMBL" id="HDX31165.1"/>
    </source>
</evidence>
<organism evidence="2">
    <name type="scientific">Caldilinea aerophila</name>
    <dbReference type="NCBI Taxonomy" id="133453"/>
    <lineage>
        <taxon>Bacteria</taxon>
        <taxon>Bacillati</taxon>
        <taxon>Chloroflexota</taxon>
        <taxon>Caldilineae</taxon>
        <taxon>Caldilineales</taxon>
        <taxon>Caldilineaceae</taxon>
        <taxon>Caldilinea</taxon>
    </lineage>
</organism>
<reference evidence="2" key="1">
    <citation type="journal article" date="2020" name="mSystems">
        <title>Genome- and Community-Level Interaction Insights into Carbon Utilization and Element Cycling Functions of Hydrothermarchaeota in Hydrothermal Sediment.</title>
        <authorList>
            <person name="Zhou Z."/>
            <person name="Liu Y."/>
            <person name="Xu W."/>
            <person name="Pan J."/>
            <person name="Luo Z.H."/>
            <person name="Li M."/>
        </authorList>
    </citation>
    <scope>NUCLEOTIDE SEQUENCE [LARGE SCALE GENOMIC DNA]</scope>
    <source>
        <strain evidence="2">SpSt-289</strain>
    </source>
</reference>
<protein>
    <submittedName>
        <fullName evidence="2">Uncharacterized protein</fullName>
    </submittedName>
</protein>
<dbReference type="AlphaFoldDB" id="A0A7C1JP55"/>
<gene>
    <name evidence="2" type="ORF">ENQ20_06675</name>
</gene>
<feature type="chain" id="PRO_5027586716" evidence="1">
    <location>
        <begin position="24"/>
        <end position="439"/>
    </location>
</feature>
<dbReference type="PROSITE" id="PS51257">
    <property type="entry name" value="PROKAR_LIPOPROTEIN"/>
    <property type="match status" value="1"/>
</dbReference>
<evidence type="ECO:0000256" key="1">
    <source>
        <dbReference type="SAM" id="SignalP"/>
    </source>
</evidence>
<proteinExistence type="predicted"/>
<feature type="signal peptide" evidence="1">
    <location>
        <begin position="1"/>
        <end position="23"/>
    </location>
</feature>
<dbReference type="EMBL" id="DSMG01000074">
    <property type="protein sequence ID" value="HDX31165.1"/>
    <property type="molecule type" value="Genomic_DNA"/>
</dbReference>
<comment type="caution">
    <text evidence="2">The sequence shown here is derived from an EMBL/GenBank/DDBJ whole genome shotgun (WGS) entry which is preliminary data.</text>
</comment>
<keyword evidence="1" id="KW-0732">Signal</keyword>
<sequence length="439" mass="49225">MFWKVAKFASFVLFLWITMGALAACGQLELRSGPLLTNVAFSKSEISPNADGQDDVTEITYTLRRTADVSIYFENEQGEHFYFRESRRRSPGNYSVLWGGVVDIPETVDFGYGPVEILSRVLPDGTYRWVVEAREENGATETVSGQITLRNSDTELPELQNFTVVPDVFRPNQDGLLDDRVSIGYYLTKDVASIVLFLRDPKRPDLRYFIAEAPGLVKPTERGYHSYSYDGGVDLNAEPPPDGLYELVGEARDAAGNAVRVVRTLTIEEGGKPRADVVGGEIDWQGESNRVVLLTLGDKLCFKAYVENESTVPIRTSGPWPGQEYRFSENYNTLAIAQDEPSWLQQDGAWRFGINFDTTGVDFPYRWAIGRKEDLEMRLIDGVEQWYLLPGKRGEVSGCIVLDEKLPVGTRFWWGGLIHQGVAVVNNNIDRITVQLGVP</sequence>
<name>A0A7C1JP55_9CHLR</name>